<dbReference type="InterPro" id="IPR011701">
    <property type="entry name" value="MFS"/>
</dbReference>
<dbReference type="Proteomes" id="UP000050668">
    <property type="component" value="Unassembled WGS sequence"/>
</dbReference>
<comment type="subcellular location">
    <subcellularLocation>
        <location evidence="1">Cell membrane</location>
        <topology evidence="1">Multi-pass membrane protein</topology>
    </subcellularLocation>
</comment>
<feature type="transmembrane region" description="Helical" evidence="8">
    <location>
        <begin position="12"/>
        <end position="31"/>
    </location>
</feature>
<evidence type="ECO:0000256" key="8">
    <source>
        <dbReference type="SAM" id="Phobius"/>
    </source>
</evidence>
<feature type="transmembrane region" description="Helical" evidence="8">
    <location>
        <begin position="224"/>
        <end position="246"/>
    </location>
</feature>
<evidence type="ECO:0000313" key="10">
    <source>
        <dbReference type="EMBL" id="KOS69806.1"/>
    </source>
</evidence>
<dbReference type="InterPro" id="IPR004638">
    <property type="entry name" value="EmrB-like"/>
</dbReference>
<feature type="transmembrane region" description="Helical" evidence="8">
    <location>
        <begin position="331"/>
        <end position="350"/>
    </location>
</feature>
<dbReference type="PROSITE" id="PS50850">
    <property type="entry name" value="MFS"/>
    <property type="match status" value="1"/>
</dbReference>
<name>A0ABR5K4L2_9BACI</name>
<keyword evidence="3" id="KW-0813">Transport</keyword>
<gene>
    <name evidence="10" type="ORF">AEA09_08995</name>
</gene>
<dbReference type="InterPro" id="IPR020846">
    <property type="entry name" value="MFS_dom"/>
</dbReference>
<feature type="domain" description="Major facilitator superfamily (MFS) profile" evidence="9">
    <location>
        <begin position="13"/>
        <end position="479"/>
    </location>
</feature>
<keyword evidence="11" id="KW-1185">Reference proteome</keyword>
<feature type="transmembrane region" description="Helical" evidence="8">
    <location>
        <begin position="198"/>
        <end position="218"/>
    </location>
</feature>
<feature type="transmembrane region" description="Helical" evidence="8">
    <location>
        <begin position="266"/>
        <end position="291"/>
    </location>
</feature>
<feature type="transmembrane region" description="Helical" evidence="8">
    <location>
        <begin position="79"/>
        <end position="102"/>
    </location>
</feature>
<comment type="caution">
    <text evidence="10">The sequence shown here is derived from an EMBL/GenBank/DDBJ whole genome shotgun (WGS) entry which is preliminary data.</text>
</comment>
<feature type="transmembrane region" description="Helical" evidence="8">
    <location>
        <begin position="108"/>
        <end position="129"/>
    </location>
</feature>
<protein>
    <recommendedName>
        <fullName evidence="9">Major facilitator superfamily (MFS) profile domain-containing protein</fullName>
    </recommendedName>
</protein>
<dbReference type="CDD" id="cd17503">
    <property type="entry name" value="MFS_LmrB_MDR_like"/>
    <property type="match status" value="1"/>
</dbReference>
<evidence type="ECO:0000259" key="9">
    <source>
        <dbReference type="PROSITE" id="PS50850"/>
    </source>
</evidence>
<evidence type="ECO:0000256" key="6">
    <source>
        <dbReference type="ARBA" id="ARBA00022989"/>
    </source>
</evidence>
<feature type="transmembrane region" description="Helical" evidence="8">
    <location>
        <begin position="356"/>
        <end position="378"/>
    </location>
</feature>
<dbReference type="SUPFAM" id="SSF103473">
    <property type="entry name" value="MFS general substrate transporter"/>
    <property type="match status" value="1"/>
</dbReference>
<dbReference type="EMBL" id="LGRV01000003">
    <property type="protein sequence ID" value="KOS69806.1"/>
    <property type="molecule type" value="Genomic_DNA"/>
</dbReference>
<organism evidence="10 11">
    <name type="scientific">Lysinibacillus contaminans</name>
    <dbReference type="NCBI Taxonomy" id="1293441"/>
    <lineage>
        <taxon>Bacteria</taxon>
        <taxon>Bacillati</taxon>
        <taxon>Bacillota</taxon>
        <taxon>Bacilli</taxon>
        <taxon>Bacillales</taxon>
        <taxon>Bacillaceae</taxon>
        <taxon>Lysinibacillus</taxon>
    </lineage>
</organism>
<feature type="transmembrane region" description="Helical" evidence="8">
    <location>
        <begin position="455"/>
        <end position="476"/>
    </location>
</feature>
<feature type="transmembrane region" description="Helical" evidence="8">
    <location>
        <begin position="167"/>
        <end position="186"/>
    </location>
</feature>
<dbReference type="Gene3D" id="1.20.1250.20">
    <property type="entry name" value="MFS general substrate transporter like domains"/>
    <property type="match status" value="1"/>
</dbReference>
<dbReference type="Pfam" id="PF07690">
    <property type="entry name" value="MFS_1"/>
    <property type="match status" value="1"/>
</dbReference>
<accession>A0ABR5K4L2</accession>
<feature type="transmembrane region" description="Helical" evidence="8">
    <location>
        <begin position="399"/>
        <end position="417"/>
    </location>
</feature>
<dbReference type="PANTHER" id="PTHR42718">
    <property type="entry name" value="MAJOR FACILITATOR SUPERFAMILY MULTIDRUG TRANSPORTER MFSC"/>
    <property type="match status" value="1"/>
</dbReference>
<proteinExistence type="inferred from homology"/>
<dbReference type="NCBIfam" id="TIGR00711">
    <property type="entry name" value="efflux_EmrB"/>
    <property type="match status" value="1"/>
</dbReference>
<reference evidence="11" key="1">
    <citation type="submission" date="2015-07" db="EMBL/GenBank/DDBJ databases">
        <title>Fjat-14205 dsm 2895.</title>
        <authorList>
            <person name="Liu B."/>
            <person name="Wang J."/>
            <person name="Zhu Y."/>
            <person name="Liu G."/>
            <person name="Chen Q."/>
            <person name="Chen Z."/>
            <person name="Lan J."/>
            <person name="Che J."/>
            <person name="Ge C."/>
            <person name="Shi H."/>
            <person name="Pan Z."/>
            <person name="Liu X."/>
        </authorList>
    </citation>
    <scope>NUCLEOTIDE SEQUENCE [LARGE SCALE GENOMIC DNA]</scope>
    <source>
        <strain evidence="11">DSM 25560</strain>
    </source>
</reference>
<evidence type="ECO:0000313" key="11">
    <source>
        <dbReference type="Proteomes" id="UP000050668"/>
    </source>
</evidence>
<evidence type="ECO:0000256" key="2">
    <source>
        <dbReference type="ARBA" id="ARBA00008537"/>
    </source>
</evidence>
<feature type="transmembrane region" description="Helical" evidence="8">
    <location>
        <begin position="303"/>
        <end position="324"/>
    </location>
</feature>
<dbReference type="PANTHER" id="PTHR42718:SF9">
    <property type="entry name" value="MAJOR FACILITATOR SUPERFAMILY MULTIDRUG TRANSPORTER MFSC"/>
    <property type="match status" value="1"/>
</dbReference>
<evidence type="ECO:0000256" key="7">
    <source>
        <dbReference type="ARBA" id="ARBA00023136"/>
    </source>
</evidence>
<evidence type="ECO:0000256" key="1">
    <source>
        <dbReference type="ARBA" id="ARBA00004651"/>
    </source>
</evidence>
<evidence type="ECO:0000256" key="3">
    <source>
        <dbReference type="ARBA" id="ARBA00022448"/>
    </source>
</evidence>
<feature type="transmembrane region" description="Helical" evidence="8">
    <location>
        <begin position="136"/>
        <end position="161"/>
    </location>
</feature>
<keyword evidence="4" id="KW-1003">Cell membrane</keyword>
<comment type="similarity">
    <text evidence="2">Belongs to the major facilitator superfamily. EmrB family.</text>
</comment>
<dbReference type="InterPro" id="IPR036259">
    <property type="entry name" value="MFS_trans_sf"/>
</dbReference>
<evidence type="ECO:0000256" key="5">
    <source>
        <dbReference type="ARBA" id="ARBA00022692"/>
    </source>
</evidence>
<sequence>MNQETNKFKTGPILTVLLIGAIAAILNQTVLNVALPTLSEEFKVSTATTQWLITLYMLVNGIFIPITAFLMARFSTRQLFFASMIVFSIGTLICGVAPSFAILLSGRVVQAIGAGIVMPLLISVVFRLFPIDKRGAAMGIVGVAIMFAPAVGPTLSGLLITTLSWRFIFFAILPFSLTALIAAFFVLKNVSEPQPAKLDILGVIASTFGFGGILYGFGSAGKEGWDSLIVILSITVGVISLILFVIRQLTTEKPLIDLKIFKSVEFTFSIIISFFVNGVTYAAMILIPIYLQSNRGMTALESGLFLLPGSIAMAIMSPIAGKMFDRYGIKWMGLFGTVVLVGTTLVYTNLTYTTGIVFLSFIYIVRSIGLTFLTMPIATVGLNALPGKLHGHGSAMQNTMLAISGAIGAAVMTTIMATQTKLFVSQEVKNTAGGNPTPEQLSVISGDGLLHGINFAFLAASTFAVISLIAMILLAISITKKKNKKLLVEVNRNIPVQQ</sequence>
<keyword evidence="6 8" id="KW-1133">Transmembrane helix</keyword>
<keyword evidence="5 8" id="KW-0812">Transmembrane</keyword>
<keyword evidence="7 8" id="KW-0472">Membrane</keyword>
<dbReference type="PRINTS" id="PR01036">
    <property type="entry name" value="TCRTETB"/>
</dbReference>
<dbReference type="Gene3D" id="1.20.1720.10">
    <property type="entry name" value="Multidrug resistance protein D"/>
    <property type="match status" value="1"/>
</dbReference>
<evidence type="ECO:0000256" key="4">
    <source>
        <dbReference type="ARBA" id="ARBA00022475"/>
    </source>
</evidence>
<feature type="transmembrane region" description="Helical" evidence="8">
    <location>
        <begin position="51"/>
        <end position="72"/>
    </location>
</feature>